<evidence type="ECO:0000256" key="8">
    <source>
        <dbReference type="SAM" id="Phobius"/>
    </source>
</evidence>
<keyword evidence="8" id="KW-0472">Membrane</keyword>
<feature type="compositionally biased region" description="Low complexity" evidence="7">
    <location>
        <begin position="192"/>
        <end position="212"/>
    </location>
</feature>
<evidence type="ECO:0000256" key="6">
    <source>
        <dbReference type="ARBA" id="ARBA00023242"/>
    </source>
</evidence>
<feature type="region of interest" description="Disordered" evidence="7">
    <location>
        <begin position="187"/>
        <end position="243"/>
    </location>
</feature>
<keyword evidence="3" id="KW-0805">Transcription regulation</keyword>
<evidence type="ECO:0000256" key="5">
    <source>
        <dbReference type="ARBA" id="ARBA00023163"/>
    </source>
</evidence>
<evidence type="ECO:0000256" key="7">
    <source>
        <dbReference type="SAM" id="MobiDB-lite"/>
    </source>
</evidence>
<dbReference type="GO" id="GO:0008270">
    <property type="term" value="F:zinc ion binding"/>
    <property type="evidence" value="ECO:0007669"/>
    <property type="project" value="InterPro"/>
</dbReference>
<feature type="region of interest" description="Disordered" evidence="7">
    <location>
        <begin position="840"/>
        <end position="872"/>
    </location>
</feature>
<evidence type="ECO:0000313" key="11">
    <source>
        <dbReference type="Proteomes" id="UP000559027"/>
    </source>
</evidence>
<evidence type="ECO:0000256" key="3">
    <source>
        <dbReference type="ARBA" id="ARBA00023015"/>
    </source>
</evidence>
<feature type="transmembrane region" description="Helical" evidence="8">
    <location>
        <begin position="63"/>
        <end position="82"/>
    </location>
</feature>
<dbReference type="PANTHER" id="PTHR31313">
    <property type="entry name" value="TY1 ENHANCER ACTIVATOR"/>
    <property type="match status" value="1"/>
</dbReference>
<protein>
    <recommendedName>
        <fullName evidence="9">Xylanolytic transcriptional activator regulatory domain-containing protein</fullName>
    </recommendedName>
</protein>
<keyword evidence="4" id="KW-0238">DNA-binding</keyword>
<dbReference type="EMBL" id="JAACJO010000011">
    <property type="protein sequence ID" value="KAF5352426.1"/>
    <property type="molecule type" value="Genomic_DNA"/>
</dbReference>
<evidence type="ECO:0000259" key="9">
    <source>
        <dbReference type="SMART" id="SM00906"/>
    </source>
</evidence>
<dbReference type="InterPro" id="IPR051615">
    <property type="entry name" value="Transcr_Regulatory_Elem"/>
</dbReference>
<keyword evidence="5" id="KW-0804">Transcription</keyword>
<dbReference type="GO" id="GO:0006351">
    <property type="term" value="P:DNA-templated transcription"/>
    <property type="evidence" value="ECO:0007669"/>
    <property type="project" value="InterPro"/>
</dbReference>
<keyword evidence="2" id="KW-0862">Zinc</keyword>
<evidence type="ECO:0000256" key="2">
    <source>
        <dbReference type="ARBA" id="ARBA00022833"/>
    </source>
</evidence>
<keyword evidence="8" id="KW-1133">Transmembrane helix</keyword>
<feature type="domain" description="Xylanolytic transcriptional activator regulatory" evidence="9">
    <location>
        <begin position="447"/>
        <end position="526"/>
    </location>
</feature>
<dbReference type="AlphaFoldDB" id="A0A8H5D496"/>
<comment type="caution">
    <text evidence="10">The sequence shown here is derived from an EMBL/GenBank/DDBJ whole genome shotgun (WGS) entry which is preliminary data.</text>
</comment>
<proteinExistence type="predicted"/>
<keyword evidence="11" id="KW-1185">Reference proteome</keyword>
<keyword evidence="6" id="KW-0539">Nucleus</keyword>
<dbReference type="InterPro" id="IPR007219">
    <property type="entry name" value="XnlR_reg_dom"/>
</dbReference>
<feature type="compositionally biased region" description="Basic and acidic residues" evidence="7">
    <location>
        <begin position="234"/>
        <end position="243"/>
    </location>
</feature>
<keyword evidence="1" id="KW-0479">Metal-binding</keyword>
<dbReference type="GO" id="GO:0003677">
    <property type="term" value="F:DNA binding"/>
    <property type="evidence" value="ECO:0007669"/>
    <property type="project" value="UniProtKB-KW"/>
</dbReference>
<evidence type="ECO:0000256" key="1">
    <source>
        <dbReference type="ARBA" id="ARBA00022723"/>
    </source>
</evidence>
<evidence type="ECO:0000256" key="4">
    <source>
        <dbReference type="ARBA" id="ARBA00023125"/>
    </source>
</evidence>
<organism evidence="10 11">
    <name type="scientific">Leucocoprinus leucothites</name>
    <dbReference type="NCBI Taxonomy" id="201217"/>
    <lineage>
        <taxon>Eukaryota</taxon>
        <taxon>Fungi</taxon>
        <taxon>Dikarya</taxon>
        <taxon>Basidiomycota</taxon>
        <taxon>Agaricomycotina</taxon>
        <taxon>Agaricomycetes</taxon>
        <taxon>Agaricomycetidae</taxon>
        <taxon>Agaricales</taxon>
        <taxon>Agaricineae</taxon>
        <taxon>Agaricaceae</taxon>
        <taxon>Leucocoprinus</taxon>
    </lineage>
</organism>
<dbReference type="SMART" id="SM00906">
    <property type="entry name" value="Fungal_trans"/>
    <property type="match status" value="1"/>
</dbReference>
<name>A0A8H5D496_9AGAR</name>
<evidence type="ECO:0000313" key="10">
    <source>
        <dbReference type="EMBL" id="KAF5352426.1"/>
    </source>
</evidence>
<dbReference type="Proteomes" id="UP000559027">
    <property type="component" value="Unassembled WGS sequence"/>
</dbReference>
<dbReference type="OrthoDB" id="2123952at2759"/>
<accession>A0A8H5D496</accession>
<dbReference type="Pfam" id="PF04082">
    <property type="entry name" value="Fungal_trans"/>
    <property type="match status" value="1"/>
</dbReference>
<reference evidence="10 11" key="1">
    <citation type="journal article" date="2020" name="ISME J.">
        <title>Uncovering the hidden diversity of litter-decomposition mechanisms in mushroom-forming fungi.</title>
        <authorList>
            <person name="Floudas D."/>
            <person name="Bentzer J."/>
            <person name="Ahren D."/>
            <person name="Johansson T."/>
            <person name="Persson P."/>
            <person name="Tunlid A."/>
        </authorList>
    </citation>
    <scope>NUCLEOTIDE SEQUENCE [LARGE SCALE GENOMIC DNA]</scope>
    <source>
        <strain evidence="10 11">CBS 146.42</strain>
    </source>
</reference>
<keyword evidence="8" id="KW-0812">Transmembrane</keyword>
<sequence>MDWRDSEVSDDETGQDHHATSRKRSSRGSYTSQFLMYWSLMHRTLQHAISVEKLRVNFVRRRLGLTWLLCAILACTFLGPSYKRGPPKGYIHAIEQRWHQVESLLGAILQCPDARVQEFVNDLKQDDLAREIIDRVDLGPYGPAGRRSQPPGATKEDIFASILRNHGLSVVPTKEWQDNLSRRLAGSLAGPSRGSLSPTSSYSSFRSSSSSSVPATQKRRLNDPVEQSYPRIGTKIDSDDAKDATESMGVLSLDENQEIRYHGRISGLSLLGRNTRTDDRIEGGIWRLPMARVWPPARYGLASPPLGEMDVRLPSWDVQDRLIEVYFTYIHPVFPVIHRSRFLAEYHYKKHGARRQSPKNHQQSPRPEPTQEVTSLLLLAIFAIAARFCDDEMPLPPTGKMWEAGCQYLDLARGLLAKVFHVSRPSTVQALLLLGYREFGIGSMEQGWIFIGMAIRMAFDLGLNCDSSKWTAHGHELFSPEETQTRRQIWWASVLADRYGSLYMGRPTMIKDSDSDVPLPHVDPEEDAALWQPLPSDGIPYTPAPGRIMSSFAALSRLSIIAGTIINKVYPVQGITRAAKQTIMAECEAQLDQWFLSLPDHLHCDSNSRRGPSLPQVIFLHVRYWGCVLLLYRAFIPNWKSGEEVARNSPIGSKALDLAQSAASHISSLVTAYRETLTLRRTSPFLTAYLLSASIMHILTLSLRSSHVEAALGLQQCMSALKDMEIVWPSASRAWDLLNGVKLSDGIYATQLLQVQGQSSDRQKRLADDAFGQEKEVDYRQRGVYDDRGNISGNESSIENQNGVQDLSTRIMAHMLGLDIPGIEPSTSYYPGYQWWPRASGQEPSTQPVSQPISPPPIPGPTQLGSVTAGGVNGLNSNSLESWAYPPVTTNHIPESYSYDFSQFGP</sequence>
<gene>
    <name evidence="10" type="ORF">D9756_005920</name>
</gene>
<dbReference type="PANTHER" id="PTHR31313:SF78">
    <property type="entry name" value="TRANSCRIPTION FACTOR DOMAIN-CONTAINING PROTEIN"/>
    <property type="match status" value="1"/>
</dbReference>
<feature type="region of interest" description="Disordered" evidence="7">
    <location>
        <begin position="1"/>
        <end position="25"/>
    </location>
</feature>
<dbReference type="CDD" id="cd12148">
    <property type="entry name" value="fungal_TF_MHR"/>
    <property type="match status" value="1"/>
</dbReference>